<name>A0A9P5PD05_9AGAR</name>
<reference evidence="2" key="1">
    <citation type="submission" date="2020-11" db="EMBL/GenBank/DDBJ databases">
        <authorList>
            <consortium name="DOE Joint Genome Institute"/>
            <person name="Ahrendt S."/>
            <person name="Riley R."/>
            <person name="Andreopoulos W."/>
            <person name="Labutti K."/>
            <person name="Pangilinan J."/>
            <person name="Ruiz-Duenas F.J."/>
            <person name="Barrasa J.M."/>
            <person name="Sanchez-Garcia M."/>
            <person name="Camarero S."/>
            <person name="Miyauchi S."/>
            <person name="Serrano A."/>
            <person name="Linde D."/>
            <person name="Babiker R."/>
            <person name="Drula E."/>
            <person name="Ayuso-Fernandez I."/>
            <person name="Pacheco R."/>
            <person name="Padilla G."/>
            <person name="Ferreira P."/>
            <person name="Barriuso J."/>
            <person name="Kellner H."/>
            <person name="Castanera R."/>
            <person name="Alfaro M."/>
            <person name="Ramirez L."/>
            <person name="Pisabarro A.G."/>
            <person name="Kuo A."/>
            <person name="Tritt A."/>
            <person name="Lipzen A."/>
            <person name="He G."/>
            <person name="Yan M."/>
            <person name="Ng V."/>
            <person name="Cullen D."/>
            <person name="Martin F."/>
            <person name="Rosso M.-N."/>
            <person name="Henrissat B."/>
            <person name="Hibbett D."/>
            <person name="Martinez A.T."/>
            <person name="Grigoriev I.V."/>
        </authorList>
    </citation>
    <scope>NUCLEOTIDE SEQUENCE</scope>
    <source>
        <strain evidence="2">AH 40177</strain>
    </source>
</reference>
<evidence type="ECO:0000256" key="1">
    <source>
        <dbReference type="SAM" id="SignalP"/>
    </source>
</evidence>
<evidence type="ECO:0000313" key="2">
    <source>
        <dbReference type="EMBL" id="KAF9063359.1"/>
    </source>
</evidence>
<protein>
    <recommendedName>
        <fullName evidence="4">Secreted protein</fullName>
    </recommendedName>
</protein>
<proteinExistence type="predicted"/>
<dbReference type="EMBL" id="JADNRY010000148">
    <property type="protein sequence ID" value="KAF9063359.1"/>
    <property type="molecule type" value="Genomic_DNA"/>
</dbReference>
<gene>
    <name evidence="2" type="ORF">BDP27DRAFT_1426967</name>
</gene>
<keyword evidence="3" id="KW-1185">Reference proteome</keyword>
<accession>A0A9P5PD05</accession>
<evidence type="ECO:0008006" key="4">
    <source>
        <dbReference type="Google" id="ProtNLM"/>
    </source>
</evidence>
<dbReference type="AlphaFoldDB" id="A0A9P5PD05"/>
<evidence type="ECO:0000313" key="3">
    <source>
        <dbReference type="Proteomes" id="UP000772434"/>
    </source>
</evidence>
<keyword evidence="1" id="KW-0732">Signal</keyword>
<feature type="signal peptide" evidence="1">
    <location>
        <begin position="1"/>
        <end position="30"/>
    </location>
</feature>
<sequence length="94" mass="10175">MPSKWTTSKYSPEPLLALSLLPCTVPSASAGKDMKRQQDPSIDDPEGACRTLNTELMLPEISANFSNAQSVERVTILNSIGNCTMTRSVVLVGY</sequence>
<comment type="caution">
    <text evidence="2">The sequence shown here is derived from an EMBL/GenBank/DDBJ whole genome shotgun (WGS) entry which is preliminary data.</text>
</comment>
<organism evidence="2 3">
    <name type="scientific">Rhodocollybia butyracea</name>
    <dbReference type="NCBI Taxonomy" id="206335"/>
    <lineage>
        <taxon>Eukaryota</taxon>
        <taxon>Fungi</taxon>
        <taxon>Dikarya</taxon>
        <taxon>Basidiomycota</taxon>
        <taxon>Agaricomycotina</taxon>
        <taxon>Agaricomycetes</taxon>
        <taxon>Agaricomycetidae</taxon>
        <taxon>Agaricales</taxon>
        <taxon>Marasmiineae</taxon>
        <taxon>Omphalotaceae</taxon>
        <taxon>Rhodocollybia</taxon>
    </lineage>
</organism>
<feature type="chain" id="PRO_5040410317" description="Secreted protein" evidence="1">
    <location>
        <begin position="31"/>
        <end position="94"/>
    </location>
</feature>
<dbReference type="Proteomes" id="UP000772434">
    <property type="component" value="Unassembled WGS sequence"/>
</dbReference>